<evidence type="ECO:0000313" key="2">
    <source>
        <dbReference type="Proteomes" id="UP000288669"/>
    </source>
</evidence>
<organism evidence="1 2">
    <name type="scientific">Vagococcus entomophilus</name>
    <dbReference type="NCBI Taxonomy" id="1160095"/>
    <lineage>
        <taxon>Bacteria</taxon>
        <taxon>Bacillati</taxon>
        <taxon>Bacillota</taxon>
        <taxon>Bacilli</taxon>
        <taxon>Lactobacillales</taxon>
        <taxon>Enterococcaceae</taxon>
        <taxon>Vagococcus</taxon>
    </lineage>
</organism>
<proteinExistence type="predicted"/>
<dbReference type="EMBL" id="NGJZ01000003">
    <property type="protein sequence ID" value="RSU06572.1"/>
    <property type="molecule type" value="Genomic_DNA"/>
</dbReference>
<reference evidence="1 2" key="1">
    <citation type="submission" date="2017-05" db="EMBL/GenBank/DDBJ databases">
        <title>Vagococcus spp. assemblies.</title>
        <authorList>
            <person name="Gulvik C.A."/>
        </authorList>
    </citation>
    <scope>NUCLEOTIDE SEQUENCE [LARGE SCALE GENOMIC DNA]</scope>
    <source>
        <strain evidence="1 2">DSM 24756</strain>
    </source>
</reference>
<comment type="caution">
    <text evidence="1">The sequence shown here is derived from an EMBL/GenBank/DDBJ whole genome shotgun (WGS) entry which is preliminary data.</text>
</comment>
<name>A0A430AFR8_9ENTE</name>
<evidence type="ECO:0000313" key="1">
    <source>
        <dbReference type="EMBL" id="RSU06572.1"/>
    </source>
</evidence>
<protein>
    <submittedName>
        <fullName evidence="1">Uncharacterized protein</fullName>
    </submittedName>
</protein>
<gene>
    <name evidence="1" type="ORF">CBF30_10020</name>
</gene>
<accession>A0A430AFR8</accession>
<dbReference type="Proteomes" id="UP000288669">
    <property type="component" value="Unassembled WGS sequence"/>
</dbReference>
<keyword evidence="2" id="KW-1185">Reference proteome</keyword>
<dbReference type="AlphaFoldDB" id="A0A430AFR8"/>
<sequence length="78" mass="9080">MGVFNKIKVQAYKVKSLGESKEICGRNAIGEHEKMKLHGFIPLSSFNEGYEKRVWDKRSSNSYLLFNLNNWKNTHSFV</sequence>